<accession>A0ABQ8TEF9</accession>
<organism evidence="1 2">
    <name type="scientific">Periplaneta americana</name>
    <name type="common">American cockroach</name>
    <name type="synonym">Blatta americana</name>
    <dbReference type="NCBI Taxonomy" id="6978"/>
    <lineage>
        <taxon>Eukaryota</taxon>
        <taxon>Metazoa</taxon>
        <taxon>Ecdysozoa</taxon>
        <taxon>Arthropoda</taxon>
        <taxon>Hexapoda</taxon>
        <taxon>Insecta</taxon>
        <taxon>Pterygota</taxon>
        <taxon>Neoptera</taxon>
        <taxon>Polyneoptera</taxon>
        <taxon>Dictyoptera</taxon>
        <taxon>Blattodea</taxon>
        <taxon>Blattoidea</taxon>
        <taxon>Blattidae</taxon>
        <taxon>Blattinae</taxon>
        <taxon>Periplaneta</taxon>
    </lineage>
</organism>
<dbReference type="PANTHER" id="PTHR47326:SF1">
    <property type="entry name" value="HTH PSQ-TYPE DOMAIN-CONTAINING PROTEIN"/>
    <property type="match status" value="1"/>
</dbReference>
<reference evidence="1 2" key="1">
    <citation type="journal article" date="2022" name="Allergy">
        <title>Genome assembly and annotation of Periplaneta americana reveal a comprehensive cockroach allergen profile.</title>
        <authorList>
            <person name="Wang L."/>
            <person name="Xiong Q."/>
            <person name="Saelim N."/>
            <person name="Wang L."/>
            <person name="Nong W."/>
            <person name="Wan A.T."/>
            <person name="Shi M."/>
            <person name="Liu X."/>
            <person name="Cao Q."/>
            <person name="Hui J.H.L."/>
            <person name="Sookrung N."/>
            <person name="Leung T.F."/>
            <person name="Tungtrongchitr A."/>
            <person name="Tsui S.K.W."/>
        </authorList>
    </citation>
    <scope>NUCLEOTIDE SEQUENCE [LARGE SCALE GENOMIC DNA]</scope>
    <source>
        <strain evidence="1">PWHHKU_190912</strain>
    </source>
</reference>
<protein>
    <submittedName>
        <fullName evidence="1">Uncharacterized protein</fullName>
    </submittedName>
</protein>
<evidence type="ECO:0000313" key="1">
    <source>
        <dbReference type="EMBL" id="KAJ4444333.1"/>
    </source>
</evidence>
<dbReference type="EMBL" id="JAJSOF020000011">
    <property type="protein sequence ID" value="KAJ4444333.1"/>
    <property type="molecule type" value="Genomic_DNA"/>
</dbReference>
<keyword evidence="2" id="KW-1185">Reference proteome</keyword>
<dbReference type="InterPro" id="IPR036397">
    <property type="entry name" value="RNaseH_sf"/>
</dbReference>
<dbReference type="Proteomes" id="UP001148838">
    <property type="component" value="Unassembled WGS sequence"/>
</dbReference>
<dbReference type="Gene3D" id="3.30.420.10">
    <property type="entry name" value="Ribonuclease H-like superfamily/Ribonuclease H"/>
    <property type="match status" value="1"/>
</dbReference>
<gene>
    <name evidence="1" type="ORF">ANN_06125</name>
</gene>
<name>A0ABQ8TEF9_PERAM</name>
<proteinExistence type="predicted"/>
<evidence type="ECO:0000313" key="2">
    <source>
        <dbReference type="Proteomes" id="UP001148838"/>
    </source>
</evidence>
<comment type="caution">
    <text evidence="1">The sequence shown here is derived from an EMBL/GenBank/DDBJ whole genome shotgun (WGS) entry which is preliminary data.</text>
</comment>
<feature type="non-terminal residue" evidence="1">
    <location>
        <position position="1"/>
    </location>
</feature>
<sequence>HESIGNSRGILQVASRSTYATSLNYWSFTGLDQGHRQYSLQTTFRMAMYNKEPQSADVLAKLTISPTLSTRKVAEKYISRASALRILSSKHYHPYHIYTSFQDYTVVLFNYLSLAQRRGFFFQQDGATPHRGWILYQWLDKIIPRDWMGRCSPVKWLPRSPDLTPLGGPQV</sequence>
<dbReference type="PANTHER" id="PTHR47326">
    <property type="entry name" value="TRANSPOSABLE ELEMENT TC3 TRANSPOSASE-LIKE PROTEIN"/>
    <property type="match status" value="1"/>
</dbReference>